<evidence type="ECO:0000256" key="7">
    <source>
        <dbReference type="ARBA" id="ARBA00022777"/>
    </source>
</evidence>
<protein>
    <recommendedName>
        <fullName evidence="4">Glycerate kinase</fullName>
        <ecNumber evidence="3">2.7.1.31</ecNumber>
    </recommendedName>
</protein>
<reference evidence="11" key="2">
    <citation type="submission" date="2025-09" db="UniProtKB">
        <authorList>
            <consortium name="Ensembl"/>
        </authorList>
    </citation>
    <scope>IDENTIFICATION</scope>
</reference>
<dbReference type="SUPFAM" id="SSF82544">
    <property type="entry name" value="GckA/TtuD-like"/>
    <property type="match status" value="1"/>
</dbReference>
<keyword evidence="5" id="KW-0808">Transferase</keyword>
<dbReference type="Pfam" id="PF05161">
    <property type="entry name" value="MOFRL"/>
    <property type="match status" value="1"/>
</dbReference>
<dbReference type="EC" id="2.7.1.31" evidence="3"/>
<accession>S4RMJ6</accession>
<evidence type="ECO:0000256" key="4">
    <source>
        <dbReference type="ARBA" id="ARBA00020720"/>
    </source>
</evidence>
<dbReference type="STRING" id="7757.ENSPMAP00000006432"/>
<dbReference type="OMA" id="GKAAWRM"/>
<evidence type="ECO:0000259" key="10">
    <source>
        <dbReference type="Pfam" id="PF13660"/>
    </source>
</evidence>
<evidence type="ECO:0000313" key="11">
    <source>
        <dbReference type="Ensembl" id="ENSPMAP00000006432.1"/>
    </source>
</evidence>
<sequence>ELFRSAVSAVLPLGMVRRSLRVEGGDTLSAGGRRFPLRRNVTVVGFGKAALGMGRAAEELLGRHVVRGALSVPVGAQESLRQAGKTEMLLQPDTKLRVFEGALNNLPDEGSLEAARYIQRLVEPLRPSDLLLILISGGGSALLPAPVPPVSLQEKQEVTRLLATRGAAIGELNAVRRGLSLLKGGGLARLARPAQVVTLILSDVVGDPLEAIASGPTVRNPTTPSDCLDVLGRYELLGRVAPSVLHHLSHLPSPRSDDDDDLSHVLNLVVGSSGLALEEACAHAARLGYEPLALSRSVTGDVADAAEFYSRLIAYACRRLRSRGGPTGGGDAEGAEDEVDEVEEVEEAERLKEAATRCGVGDLSMEALAGTVAIAAHRRGGRLCVACGGETTVSVRGDGRGGRNQELALRVARRLGGLRQTQPIQSINLLSLSAGTDGQDGPTPAAGALAWPSLVAEARAAGADVEDALRRNDSFGFYSALGEGLVVTGLTGTNVMDVQLVLVRPR</sequence>
<dbReference type="GeneTree" id="ENSGT00390000014365"/>
<evidence type="ECO:0000256" key="3">
    <source>
        <dbReference type="ARBA" id="ARBA00012101"/>
    </source>
</evidence>
<dbReference type="HOGENOM" id="CLU_032279_0_0_1"/>
<comment type="similarity">
    <text evidence="2">Belongs to the glycerate kinase type-2 family.</text>
</comment>
<dbReference type="PANTHER" id="PTHR12227:SF0">
    <property type="entry name" value="GLYCERATE KINASE"/>
    <property type="match status" value="1"/>
</dbReference>
<dbReference type="InterPro" id="IPR037035">
    <property type="entry name" value="GK-like_C_sf"/>
</dbReference>
<dbReference type="Pfam" id="PF13660">
    <property type="entry name" value="DUF4147"/>
    <property type="match status" value="1"/>
</dbReference>
<evidence type="ECO:0000259" key="9">
    <source>
        <dbReference type="Pfam" id="PF05161"/>
    </source>
</evidence>
<organism evidence="11">
    <name type="scientific">Petromyzon marinus</name>
    <name type="common">Sea lamprey</name>
    <dbReference type="NCBI Taxonomy" id="7757"/>
    <lineage>
        <taxon>Eukaryota</taxon>
        <taxon>Metazoa</taxon>
        <taxon>Chordata</taxon>
        <taxon>Craniata</taxon>
        <taxon>Vertebrata</taxon>
        <taxon>Cyclostomata</taxon>
        <taxon>Hyperoartia</taxon>
        <taxon>Petromyzontiformes</taxon>
        <taxon>Petromyzontidae</taxon>
        <taxon>Petromyzon</taxon>
    </lineage>
</organism>
<evidence type="ECO:0000256" key="2">
    <source>
        <dbReference type="ARBA" id="ARBA00005393"/>
    </source>
</evidence>
<evidence type="ECO:0000256" key="6">
    <source>
        <dbReference type="ARBA" id="ARBA00022741"/>
    </source>
</evidence>
<dbReference type="GO" id="GO:0008887">
    <property type="term" value="F:glycerate kinase activity"/>
    <property type="evidence" value="ECO:0007669"/>
    <property type="project" value="UniProtKB-EC"/>
</dbReference>
<evidence type="ECO:0000256" key="5">
    <source>
        <dbReference type="ARBA" id="ARBA00022679"/>
    </source>
</evidence>
<feature type="domain" description="MOFRL-associated" evidence="10">
    <location>
        <begin position="1"/>
        <end position="248"/>
    </location>
</feature>
<keyword evidence="8" id="KW-0067">ATP-binding</keyword>
<dbReference type="GO" id="GO:0005524">
    <property type="term" value="F:ATP binding"/>
    <property type="evidence" value="ECO:0007669"/>
    <property type="project" value="UniProtKB-KW"/>
</dbReference>
<dbReference type="Gene3D" id="3.40.1480.10">
    <property type="entry name" value="MOFRL domain"/>
    <property type="match status" value="1"/>
</dbReference>
<evidence type="ECO:0000256" key="8">
    <source>
        <dbReference type="ARBA" id="ARBA00022840"/>
    </source>
</evidence>
<keyword evidence="7" id="KW-0418">Kinase</keyword>
<dbReference type="InterPro" id="IPR038614">
    <property type="entry name" value="GK_N_sf"/>
</dbReference>
<feature type="domain" description="MOFRL" evidence="9">
    <location>
        <begin position="384"/>
        <end position="497"/>
    </location>
</feature>
<dbReference type="Ensembl" id="ENSPMAT00000006461.1">
    <property type="protein sequence ID" value="ENSPMAP00000006432.1"/>
    <property type="gene ID" value="ENSPMAG00000005831.1"/>
</dbReference>
<dbReference type="InterPro" id="IPR007835">
    <property type="entry name" value="MOFRL"/>
</dbReference>
<dbReference type="PANTHER" id="PTHR12227">
    <property type="entry name" value="GLYCERATE KINASE"/>
    <property type="match status" value="1"/>
</dbReference>
<dbReference type="Gene3D" id="3.40.50.10180">
    <property type="entry name" value="Glycerate kinase, MOFRL-like N-terminal domain"/>
    <property type="match status" value="1"/>
</dbReference>
<dbReference type="InterPro" id="IPR025286">
    <property type="entry name" value="MOFRL_assoc_dom"/>
</dbReference>
<dbReference type="FunFam" id="3.40.50.10180:FF:000001">
    <property type="entry name" value="Glycerate kinase"/>
    <property type="match status" value="1"/>
</dbReference>
<dbReference type="InterPro" id="IPR039760">
    <property type="entry name" value="MOFRL_protein"/>
</dbReference>
<reference evidence="11" key="1">
    <citation type="submission" date="2025-08" db="UniProtKB">
        <authorList>
            <consortium name="Ensembl"/>
        </authorList>
    </citation>
    <scope>IDENTIFICATION</scope>
</reference>
<proteinExistence type="inferred from homology"/>
<comment type="catalytic activity">
    <reaction evidence="1">
        <text>(R)-glycerate + ATP = (2R)-3-phosphoglycerate + ADP + H(+)</text>
        <dbReference type="Rhea" id="RHEA:23516"/>
        <dbReference type="ChEBI" id="CHEBI:15378"/>
        <dbReference type="ChEBI" id="CHEBI:16659"/>
        <dbReference type="ChEBI" id="CHEBI:30616"/>
        <dbReference type="ChEBI" id="CHEBI:58272"/>
        <dbReference type="ChEBI" id="CHEBI:456216"/>
        <dbReference type="EC" id="2.7.1.31"/>
    </reaction>
</comment>
<keyword evidence="6" id="KW-0547">Nucleotide-binding</keyword>
<dbReference type="AlphaFoldDB" id="S4RMJ6"/>
<dbReference type="GO" id="GO:0005737">
    <property type="term" value="C:cytoplasm"/>
    <property type="evidence" value="ECO:0007669"/>
    <property type="project" value="TreeGrafter"/>
</dbReference>
<name>S4RMJ6_PETMA</name>
<evidence type="ECO:0000256" key="1">
    <source>
        <dbReference type="ARBA" id="ARBA00000694"/>
    </source>
</evidence>